<sequence>ALRRRAKNKMKRQPTPQNIQNYRRLHAAARKIHKLAKRTAWRNYISRISPKTKPKDIWRIIRNFKGLKNTNRSNLLHNNTVIHNTQEKSELLVKYFQSTMHKQNIFNYTHEHIQLIDRAANSFHNETYNQRFKMHELENAIETLPTDKACGIDYIHNQFLTHLPQNKKMQLLGIFNRIWRHGEVPDEWKIGLICPILKQDKDPQQINSYRPISLLSCL</sequence>
<keyword evidence="2" id="KW-1185">Reference proteome</keyword>
<feature type="non-terminal residue" evidence="1">
    <location>
        <position position="1"/>
    </location>
</feature>
<dbReference type="EMBL" id="CAXKWB010000031">
    <property type="protein sequence ID" value="CAL4058721.1"/>
    <property type="molecule type" value="Genomic_DNA"/>
</dbReference>
<proteinExistence type="predicted"/>
<evidence type="ECO:0000313" key="2">
    <source>
        <dbReference type="Proteomes" id="UP001497623"/>
    </source>
</evidence>
<comment type="caution">
    <text evidence="1">The sequence shown here is derived from an EMBL/GenBank/DDBJ whole genome shotgun (WGS) entry which is preliminary data.</text>
</comment>
<protein>
    <recommendedName>
        <fullName evidence="3">Reverse transcriptase</fullName>
    </recommendedName>
</protein>
<dbReference type="AlphaFoldDB" id="A0AAV2PKK2"/>
<evidence type="ECO:0008006" key="3">
    <source>
        <dbReference type="Google" id="ProtNLM"/>
    </source>
</evidence>
<dbReference type="Proteomes" id="UP001497623">
    <property type="component" value="Unassembled WGS sequence"/>
</dbReference>
<feature type="non-terminal residue" evidence="1">
    <location>
        <position position="218"/>
    </location>
</feature>
<dbReference type="PANTHER" id="PTHR19446">
    <property type="entry name" value="REVERSE TRANSCRIPTASES"/>
    <property type="match status" value="1"/>
</dbReference>
<name>A0AAV2PKK2_MEGNR</name>
<reference evidence="1 2" key="1">
    <citation type="submission" date="2024-05" db="EMBL/GenBank/DDBJ databases">
        <authorList>
            <person name="Wallberg A."/>
        </authorList>
    </citation>
    <scope>NUCLEOTIDE SEQUENCE [LARGE SCALE GENOMIC DNA]</scope>
</reference>
<evidence type="ECO:0000313" key="1">
    <source>
        <dbReference type="EMBL" id="CAL4058721.1"/>
    </source>
</evidence>
<organism evidence="1 2">
    <name type="scientific">Meganyctiphanes norvegica</name>
    <name type="common">Northern krill</name>
    <name type="synonym">Thysanopoda norvegica</name>
    <dbReference type="NCBI Taxonomy" id="48144"/>
    <lineage>
        <taxon>Eukaryota</taxon>
        <taxon>Metazoa</taxon>
        <taxon>Ecdysozoa</taxon>
        <taxon>Arthropoda</taxon>
        <taxon>Crustacea</taxon>
        <taxon>Multicrustacea</taxon>
        <taxon>Malacostraca</taxon>
        <taxon>Eumalacostraca</taxon>
        <taxon>Eucarida</taxon>
        <taxon>Euphausiacea</taxon>
        <taxon>Euphausiidae</taxon>
        <taxon>Meganyctiphanes</taxon>
    </lineage>
</organism>
<gene>
    <name evidence="1" type="ORF">MNOR_LOCUS165</name>
</gene>
<accession>A0AAV2PKK2</accession>